<comment type="caution">
    <text evidence="1">The sequence shown here is derived from an EMBL/GenBank/DDBJ whole genome shotgun (WGS) entry which is preliminary data.</text>
</comment>
<accession>A0ACB9B0G8</accession>
<name>A0ACB9B0G8_ARCLA</name>
<dbReference type="EMBL" id="CM042053">
    <property type="protein sequence ID" value="KAI3715256.1"/>
    <property type="molecule type" value="Genomic_DNA"/>
</dbReference>
<protein>
    <submittedName>
        <fullName evidence="1">Uncharacterized protein</fullName>
    </submittedName>
</protein>
<evidence type="ECO:0000313" key="1">
    <source>
        <dbReference type="EMBL" id="KAI3715256.1"/>
    </source>
</evidence>
<organism evidence="1 2">
    <name type="scientific">Arctium lappa</name>
    <name type="common">Greater burdock</name>
    <name type="synonym">Lappa major</name>
    <dbReference type="NCBI Taxonomy" id="4217"/>
    <lineage>
        <taxon>Eukaryota</taxon>
        <taxon>Viridiplantae</taxon>
        <taxon>Streptophyta</taxon>
        <taxon>Embryophyta</taxon>
        <taxon>Tracheophyta</taxon>
        <taxon>Spermatophyta</taxon>
        <taxon>Magnoliopsida</taxon>
        <taxon>eudicotyledons</taxon>
        <taxon>Gunneridae</taxon>
        <taxon>Pentapetalae</taxon>
        <taxon>asterids</taxon>
        <taxon>campanulids</taxon>
        <taxon>Asterales</taxon>
        <taxon>Asteraceae</taxon>
        <taxon>Carduoideae</taxon>
        <taxon>Cardueae</taxon>
        <taxon>Arctiinae</taxon>
        <taxon>Arctium</taxon>
    </lineage>
</organism>
<reference evidence="2" key="1">
    <citation type="journal article" date="2022" name="Mol. Ecol. Resour.">
        <title>The genomes of chicory, endive, great burdock and yacon provide insights into Asteraceae palaeo-polyploidization history and plant inulin production.</title>
        <authorList>
            <person name="Fan W."/>
            <person name="Wang S."/>
            <person name="Wang H."/>
            <person name="Wang A."/>
            <person name="Jiang F."/>
            <person name="Liu H."/>
            <person name="Zhao H."/>
            <person name="Xu D."/>
            <person name="Zhang Y."/>
        </authorList>
    </citation>
    <scope>NUCLEOTIDE SEQUENCE [LARGE SCALE GENOMIC DNA]</scope>
    <source>
        <strain evidence="2">cv. Niubang</strain>
    </source>
</reference>
<dbReference type="Proteomes" id="UP001055879">
    <property type="component" value="Linkage Group LG07"/>
</dbReference>
<gene>
    <name evidence="1" type="ORF">L6452_22229</name>
</gene>
<sequence>MSRDLLNMGSKSKPRNDIFNRVDSRESGKDIWEELEKQFQGSAKSIKTKRNQSINTYEGFKAKEWKSLREAYDRYNIILNDLRRNGVQKFESEINIKLINNLQPEWDI</sequence>
<keyword evidence="2" id="KW-1185">Reference proteome</keyword>
<proteinExistence type="predicted"/>
<reference evidence="1 2" key="2">
    <citation type="journal article" date="2022" name="Mol. Ecol. Resour.">
        <title>The genomes of chicory, endive, great burdock and yacon provide insights into Asteraceae paleo-polyploidization history and plant inulin production.</title>
        <authorList>
            <person name="Fan W."/>
            <person name="Wang S."/>
            <person name="Wang H."/>
            <person name="Wang A."/>
            <person name="Jiang F."/>
            <person name="Liu H."/>
            <person name="Zhao H."/>
            <person name="Xu D."/>
            <person name="Zhang Y."/>
        </authorList>
    </citation>
    <scope>NUCLEOTIDE SEQUENCE [LARGE SCALE GENOMIC DNA]</scope>
    <source>
        <strain evidence="2">cv. Niubang</strain>
    </source>
</reference>
<evidence type="ECO:0000313" key="2">
    <source>
        <dbReference type="Proteomes" id="UP001055879"/>
    </source>
</evidence>